<reference evidence="1" key="1">
    <citation type="submission" date="2019-03" db="EMBL/GenBank/DDBJ databases">
        <title>Improved annotation for the trematode Fasciola hepatica.</title>
        <authorList>
            <person name="Choi Y.-J."/>
            <person name="Martin J."/>
            <person name="Mitreva M."/>
        </authorList>
    </citation>
    <scope>NUCLEOTIDE SEQUENCE [LARGE SCALE GENOMIC DNA]</scope>
</reference>
<proteinExistence type="predicted"/>
<name>A0A2H1CDI2_FASHE</name>
<evidence type="ECO:0000313" key="2">
    <source>
        <dbReference type="Proteomes" id="UP000230066"/>
    </source>
</evidence>
<comment type="caution">
    <text evidence="1">The sequence shown here is derived from an EMBL/GenBank/DDBJ whole genome shotgun (WGS) entry which is preliminary data.</text>
</comment>
<sequence length="239" mass="27652">MVLRRIISQRLSVGHGPLKYEECYDLVCQFFDLFLYQTGQFPDFMLMRKAQSADCAPEYSALRSSKDLHSRKLVKFLDSLRRLQTEIRNLPPFVHYFLILLGNLPSHPKRAYIVDFSSAVCTSNDGFSMILSFSSFFKAFFEDSVCQQSFTEMKPTRIYLYLLAPRSFQSTWFLPKPNFHLFDKCPVFVLQVLVDSCHSLIMDEEEADVTLSDVRQMLTTPPTNFMWFASPIILDGISA</sequence>
<dbReference type="PANTHER" id="PTHR15681">
    <property type="entry name" value="MAD2L1-BINDING PROTEIN"/>
    <property type="match status" value="1"/>
</dbReference>
<dbReference type="InterPro" id="IPR009511">
    <property type="entry name" value="MAD1/Cdc20-bound-Mad2-bd"/>
</dbReference>
<dbReference type="GO" id="GO:0005634">
    <property type="term" value="C:nucleus"/>
    <property type="evidence" value="ECO:0007669"/>
    <property type="project" value="InterPro"/>
</dbReference>
<organism evidence="1 2">
    <name type="scientific">Fasciola hepatica</name>
    <name type="common">Liver fluke</name>
    <dbReference type="NCBI Taxonomy" id="6192"/>
    <lineage>
        <taxon>Eukaryota</taxon>
        <taxon>Metazoa</taxon>
        <taxon>Spiralia</taxon>
        <taxon>Lophotrochozoa</taxon>
        <taxon>Platyhelminthes</taxon>
        <taxon>Trematoda</taxon>
        <taxon>Digenea</taxon>
        <taxon>Plagiorchiida</taxon>
        <taxon>Echinostomata</taxon>
        <taxon>Echinostomatoidea</taxon>
        <taxon>Fasciolidae</taxon>
        <taxon>Fasciola</taxon>
    </lineage>
</organism>
<gene>
    <name evidence="1" type="ORF">D915_004632</name>
</gene>
<dbReference type="Gene3D" id="3.30.900.20">
    <property type="match status" value="1"/>
</dbReference>
<keyword evidence="2" id="KW-1185">Reference proteome</keyword>
<evidence type="ECO:0000313" key="1">
    <source>
        <dbReference type="EMBL" id="THD24537.1"/>
    </source>
</evidence>
<accession>A0A2H1CDI2</accession>
<dbReference type="AlphaFoldDB" id="A0A2H1CDI2"/>
<dbReference type="EMBL" id="JXXN02001546">
    <property type="protein sequence ID" value="THD24537.1"/>
    <property type="molecule type" value="Genomic_DNA"/>
</dbReference>
<dbReference type="PANTHER" id="PTHR15681:SF1">
    <property type="entry name" value="MAD2L1-BINDING PROTEIN"/>
    <property type="match status" value="1"/>
</dbReference>
<dbReference type="Proteomes" id="UP000230066">
    <property type="component" value="Unassembled WGS sequence"/>
</dbReference>
<dbReference type="InterPro" id="IPR053729">
    <property type="entry name" value="MAD2L1BP_domain_sf"/>
</dbReference>
<dbReference type="GO" id="GO:0007096">
    <property type="term" value="P:regulation of exit from mitosis"/>
    <property type="evidence" value="ECO:0007669"/>
    <property type="project" value="InterPro"/>
</dbReference>
<protein>
    <submittedName>
        <fullName evidence="1">Uncharacterized protein</fullName>
    </submittedName>
</protein>